<protein>
    <submittedName>
        <fullName evidence="8">Daunorubicin/doxorubicin resistance ATP-binding protein DrrA</fullName>
        <ecNumber evidence="8">3.6.3.-</ecNumber>
    </submittedName>
</protein>
<dbReference type="InterPro" id="IPR003439">
    <property type="entry name" value="ABC_transporter-like_ATP-bd"/>
</dbReference>
<dbReference type="PANTHER" id="PTHR42711:SF17">
    <property type="entry name" value="ABC TRANSPORTER ATP-BINDING PROTEIN"/>
    <property type="match status" value="1"/>
</dbReference>
<dbReference type="GO" id="GO:0005886">
    <property type="term" value="C:plasma membrane"/>
    <property type="evidence" value="ECO:0007669"/>
    <property type="project" value="UniProtKB-SubCell"/>
</dbReference>
<evidence type="ECO:0000313" key="9">
    <source>
        <dbReference type="Proteomes" id="UP000255284"/>
    </source>
</evidence>
<dbReference type="PANTHER" id="PTHR42711">
    <property type="entry name" value="ABC TRANSPORTER ATP-BINDING PROTEIN"/>
    <property type="match status" value="1"/>
</dbReference>
<dbReference type="CDD" id="cd03230">
    <property type="entry name" value="ABC_DR_subfamily_A"/>
    <property type="match status" value="1"/>
</dbReference>
<comment type="caution">
    <text evidence="8">The sequence shown here is derived from an EMBL/GenBank/DDBJ whole genome shotgun (WGS) entry which is preliminary data.</text>
</comment>
<dbReference type="InterPro" id="IPR027417">
    <property type="entry name" value="P-loop_NTPase"/>
</dbReference>
<evidence type="ECO:0000256" key="2">
    <source>
        <dbReference type="ARBA" id="ARBA00022448"/>
    </source>
</evidence>
<keyword evidence="8" id="KW-0378">Hydrolase</keyword>
<evidence type="ECO:0000256" key="1">
    <source>
        <dbReference type="ARBA" id="ARBA00004202"/>
    </source>
</evidence>
<dbReference type="AlphaFoldDB" id="A0A8G2HTB2"/>
<dbReference type="Pfam" id="PF00005">
    <property type="entry name" value="ABC_tran"/>
    <property type="match status" value="1"/>
</dbReference>
<gene>
    <name evidence="8" type="primary">drrA_2</name>
    <name evidence="8" type="ORF">NCTC11819_00520</name>
</gene>
<evidence type="ECO:0000256" key="4">
    <source>
        <dbReference type="ARBA" id="ARBA00022840"/>
    </source>
</evidence>
<comment type="subcellular location">
    <subcellularLocation>
        <location evidence="1">Cell membrane</location>
        <topology evidence="1">Peripheral membrane protein</topology>
    </subcellularLocation>
</comment>
<dbReference type="GO" id="GO:0005524">
    <property type="term" value="F:ATP binding"/>
    <property type="evidence" value="ECO:0007669"/>
    <property type="project" value="UniProtKB-KW"/>
</dbReference>
<dbReference type="Gene3D" id="3.40.50.300">
    <property type="entry name" value="P-loop containing nucleotide triphosphate hydrolases"/>
    <property type="match status" value="1"/>
</dbReference>
<name>A0A8G2HTB2_9ACTO</name>
<dbReference type="PROSITE" id="PS50893">
    <property type="entry name" value="ABC_TRANSPORTER_2"/>
    <property type="match status" value="1"/>
</dbReference>
<dbReference type="SUPFAM" id="SSF52540">
    <property type="entry name" value="P-loop containing nucleoside triphosphate hydrolases"/>
    <property type="match status" value="1"/>
</dbReference>
<evidence type="ECO:0000256" key="6">
    <source>
        <dbReference type="SAM" id="MobiDB-lite"/>
    </source>
</evidence>
<keyword evidence="5" id="KW-0046">Antibiotic resistance</keyword>
<dbReference type="InterPro" id="IPR003593">
    <property type="entry name" value="AAA+_ATPase"/>
</dbReference>
<keyword evidence="3" id="KW-0547">Nucleotide-binding</keyword>
<organism evidence="8 9">
    <name type="scientific">Mobiluncus mulieris</name>
    <dbReference type="NCBI Taxonomy" id="2052"/>
    <lineage>
        <taxon>Bacteria</taxon>
        <taxon>Bacillati</taxon>
        <taxon>Actinomycetota</taxon>
        <taxon>Actinomycetes</taxon>
        <taxon>Actinomycetales</taxon>
        <taxon>Actinomycetaceae</taxon>
        <taxon>Mobiluncus</taxon>
    </lineage>
</organism>
<proteinExistence type="predicted"/>
<dbReference type="GO" id="GO:0016887">
    <property type="term" value="F:ATP hydrolysis activity"/>
    <property type="evidence" value="ECO:0007669"/>
    <property type="project" value="InterPro"/>
</dbReference>
<feature type="region of interest" description="Disordered" evidence="6">
    <location>
        <begin position="305"/>
        <end position="349"/>
    </location>
</feature>
<feature type="domain" description="ABC transporter" evidence="7">
    <location>
        <begin position="18"/>
        <end position="245"/>
    </location>
</feature>
<dbReference type="InterPro" id="IPR017871">
    <property type="entry name" value="ABC_transporter-like_CS"/>
</dbReference>
<keyword evidence="4 8" id="KW-0067">ATP-binding</keyword>
<sequence>MPKPAARDTRNMTQTFALQVSDLHKHFGSVHAVDGVNLTVPTGCVMALLGPNGAGKTTTLDMALNLSRPTSGTVQVLGTTPGEAINAGRISAVLQTGGLLGDMRVHEALAWIAATYGGDVDSRENLERVMEQAGITEIAKRKIRKCSGGEQQRVKFALALLPNPDLLILDEPTAGMDAQARHEFWQTMHAQAASGKTIIFATHYLQEAQDYAERIVLMNHGKIVADGSPAEITSRQQRVVSFAASDAAVARIRDHYPEVGLVSTAGRFQVSLVQTDDFVRFALAVPGVENLEVTQPSLEQVFFDLTEPDSSPNADARLAPHEIETTTTQTAQPSQPAHTTNQAPTSKEN</sequence>
<dbReference type="EMBL" id="UGGQ01000006">
    <property type="protein sequence ID" value="STO15976.1"/>
    <property type="molecule type" value="Genomic_DNA"/>
</dbReference>
<dbReference type="Proteomes" id="UP000255284">
    <property type="component" value="Unassembled WGS sequence"/>
</dbReference>
<feature type="compositionally biased region" description="Low complexity" evidence="6">
    <location>
        <begin position="325"/>
        <end position="340"/>
    </location>
</feature>
<dbReference type="GO" id="GO:0046677">
    <property type="term" value="P:response to antibiotic"/>
    <property type="evidence" value="ECO:0007669"/>
    <property type="project" value="UniProtKB-KW"/>
</dbReference>
<keyword evidence="2" id="KW-0813">Transport</keyword>
<evidence type="ECO:0000256" key="5">
    <source>
        <dbReference type="ARBA" id="ARBA00023251"/>
    </source>
</evidence>
<dbReference type="EC" id="3.6.3.-" evidence="8"/>
<evidence type="ECO:0000313" key="8">
    <source>
        <dbReference type="EMBL" id="STO15976.1"/>
    </source>
</evidence>
<evidence type="ECO:0000259" key="7">
    <source>
        <dbReference type="PROSITE" id="PS50893"/>
    </source>
</evidence>
<evidence type="ECO:0000256" key="3">
    <source>
        <dbReference type="ARBA" id="ARBA00022741"/>
    </source>
</evidence>
<reference evidence="8 9" key="1">
    <citation type="submission" date="2018-06" db="EMBL/GenBank/DDBJ databases">
        <authorList>
            <consortium name="Pathogen Informatics"/>
            <person name="Doyle S."/>
        </authorList>
    </citation>
    <scope>NUCLEOTIDE SEQUENCE [LARGE SCALE GENOMIC DNA]</scope>
    <source>
        <strain evidence="8 9">NCTC11819</strain>
    </source>
</reference>
<dbReference type="PROSITE" id="PS00211">
    <property type="entry name" value="ABC_TRANSPORTER_1"/>
    <property type="match status" value="1"/>
</dbReference>
<dbReference type="SMART" id="SM00382">
    <property type="entry name" value="AAA"/>
    <property type="match status" value="1"/>
</dbReference>
<accession>A0A8G2HTB2</accession>
<dbReference type="InterPro" id="IPR050763">
    <property type="entry name" value="ABC_transporter_ATP-binding"/>
</dbReference>